<reference evidence="2" key="1">
    <citation type="submission" date="2020-10" db="EMBL/GenBank/DDBJ databases">
        <authorList>
            <person name="Gilroy R."/>
        </authorList>
    </citation>
    <scope>NUCLEOTIDE SEQUENCE</scope>
    <source>
        <strain evidence="2">ChiHcec3-11533</strain>
    </source>
</reference>
<dbReference type="Proteomes" id="UP000824072">
    <property type="component" value="Unassembled WGS sequence"/>
</dbReference>
<evidence type="ECO:0000259" key="1">
    <source>
        <dbReference type="Pfam" id="PF07862"/>
    </source>
</evidence>
<organism evidence="2 3">
    <name type="scientific">Candidatus Pullichristensenella excrementigallinarum</name>
    <dbReference type="NCBI Taxonomy" id="2840907"/>
    <lineage>
        <taxon>Bacteria</taxon>
        <taxon>Bacillati</taxon>
        <taxon>Bacillota</taxon>
        <taxon>Clostridia</taxon>
        <taxon>Candidatus Pullichristensenella</taxon>
    </lineage>
</organism>
<protein>
    <submittedName>
        <fullName evidence="2">Nif11-like leader peptide family natural product</fullName>
    </submittedName>
</protein>
<accession>A0A9D1LCC4</accession>
<dbReference type="InterPro" id="IPR012903">
    <property type="entry name" value="Nif11"/>
</dbReference>
<comment type="caution">
    <text evidence="2">The sequence shown here is derived from an EMBL/GenBank/DDBJ whole genome shotgun (WGS) entry which is preliminary data.</text>
</comment>
<dbReference type="AlphaFoldDB" id="A0A9D1LCC4"/>
<evidence type="ECO:0000313" key="3">
    <source>
        <dbReference type="Proteomes" id="UP000824072"/>
    </source>
</evidence>
<sequence>MSTSKTQYQLLLDRMAADPTLKERILSITQEEFLQLLQESGLGGATPEKAAQILAQFQAAAKGNVAELSDESLADVAGGVIVNIIK</sequence>
<reference evidence="2" key="2">
    <citation type="journal article" date="2021" name="PeerJ">
        <title>Extensive microbial diversity within the chicken gut microbiome revealed by metagenomics and culture.</title>
        <authorList>
            <person name="Gilroy R."/>
            <person name="Ravi A."/>
            <person name="Getino M."/>
            <person name="Pursley I."/>
            <person name="Horton D.L."/>
            <person name="Alikhan N.F."/>
            <person name="Baker D."/>
            <person name="Gharbi K."/>
            <person name="Hall N."/>
            <person name="Watson M."/>
            <person name="Adriaenssens E.M."/>
            <person name="Foster-Nyarko E."/>
            <person name="Jarju S."/>
            <person name="Secka A."/>
            <person name="Antonio M."/>
            <person name="Oren A."/>
            <person name="Chaudhuri R.R."/>
            <person name="La Ragione R."/>
            <person name="Hildebrand F."/>
            <person name="Pallen M.J."/>
        </authorList>
    </citation>
    <scope>NUCLEOTIDE SEQUENCE</scope>
    <source>
        <strain evidence="2">ChiHcec3-11533</strain>
    </source>
</reference>
<name>A0A9D1LCC4_9FIRM</name>
<dbReference type="Pfam" id="PF07862">
    <property type="entry name" value="Nif11"/>
    <property type="match status" value="1"/>
</dbReference>
<gene>
    <name evidence="2" type="ORF">IAB02_03005</name>
</gene>
<feature type="domain" description="Nif11" evidence="1">
    <location>
        <begin position="4"/>
        <end position="41"/>
    </location>
</feature>
<proteinExistence type="predicted"/>
<dbReference type="EMBL" id="DVMU01000066">
    <property type="protein sequence ID" value="HIU33507.1"/>
    <property type="molecule type" value="Genomic_DNA"/>
</dbReference>
<evidence type="ECO:0000313" key="2">
    <source>
        <dbReference type="EMBL" id="HIU33507.1"/>
    </source>
</evidence>